<protein>
    <submittedName>
        <fullName evidence="1">Uncharacterized protein</fullName>
    </submittedName>
</protein>
<dbReference type="AlphaFoldDB" id="A0A6G0VP53"/>
<proteinExistence type="predicted"/>
<reference evidence="1 2" key="1">
    <citation type="submission" date="2019-08" db="EMBL/GenBank/DDBJ databases">
        <title>Whole genome of Aphis craccivora.</title>
        <authorList>
            <person name="Voronova N.V."/>
            <person name="Shulinski R.S."/>
            <person name="Bandarenka Y.V."/>
            <person name="Zhorov D.G."/>
            <person name="Warner D."/>
        </authorList>
    </citation>
    <scope>NUCLEOTIDE SEQUENCE [LARGE SCALE GENOMIC DNA]</scope>
    <source>
        <strain evidence="1">180601</strain>
        <tissue evidence="1">Whole Body</tissue>
    </source>
</reference>
<organism evidence="1 2">
    <name type="scientific">Aphis craccivora</name>
    <name type="common">Cowpea aphid</name>
    <dbReference type="NCBI Taxonomy" id="307492"/>
    <lineage>
        <taxon>Eukaryota</taxon>
        <taxon>Metazoa</taxon>
        <taxon>Ecdysozoa</taxon>
        <taxon>Arthropoda</taxon>
        <taxon>Hexapoda</taxon>
        <taxon>Insecta</taxon>
        <taxon>Pterygota</taxon>
        <taxon>Neoptera</taxon>
        <taxon>Paraneoptera</taxon>
        <taxon>Hemiptera</taxon>
        <taxon>Sternorrhyncha</taxon>
        <taxon>Aphidomorpha</taxon>
        <taxon>Aphidoidea</taxon>
        <taxon>Aphididae</taxon>
        <taxon>Aphidini</taxon>
        <taxon>Aphis</taxon>
        <taxon>Aphis</taxon>
    </lineage>
</organism>
<evidence type="ECO:0000313" key="2">
    <source>
        <dbReference type="Proteomes" id="UP000478052"/>
    </source>
</evidence>
<gene>
    <name evidence="1" type="ORF">FWK35_00037197</name>
</gene>
<accession>A0A6G0VP53</accession>
<dbReference type="PANTHER" id="PTHR47501">
    <property type="entry name" value="TRANSPOSASE-RELATED"/>
    <property type="match status" value="1"/>
</dbReference>
<sequence>MIDTVDIEGLLNPTVSSLDILSEDQQFYVDADGLPICDHNSFVLPKHQCCAAHTLNLISSTDIRSALETPSYKRQSRQTFAKCNNIWNKQNRSKLVADSIKNAIGIHLITPNETRWNSTFDSVKCTLKYLQPTTKINILCNSLKIVQFSKTDILFLEEFVKTMSPISIALDTVA</sequence>
<dbReference type="SUPFAM" id="SSF53098">
    <property type="entry name" value="Ribonuclease H-like"/>
    <property type="match status" value="1"/>
</dbReference>
<dbReference type="EMBL" id="VUJU01015000">
    <property type="protein sequence ID" value="KAF0697954.1"/>
    <property type="molecule type" value="Genomic_DNA"/>
</dbReference>
<comment type="caution">
    <text evidence="1">The sequence shown here is derived from an EMBL/GenBank/DDBJ whole genome shotgun (WGS) entry which is preliminary data.</text>
</comment>
<dbReference type="PANTHER" id="PTHR47501:SF5">
    <property type="entry name" value="HAT C-TERMINAL DIMERISATION DOMAIN-CONTAINING PROTEIN"/>
    <property type="match status" value="1"/>
</dbReference>
<dbReference type="OrthoDB" id="10057873at2759"/>
<keyword evidence="2" id="KW-1185">Reference proteome</keyword>
<dbReference type="InterPro" id="IPR012337">
    <property type="entry name" value="RNaseH-like_sf"/>
</dbReference>
<dbReference type="Proteomes" id="UP000478052">
    <property type="component" value="Unassembled WGS sequence"/>
</dbReference>
<evidence type="ECO:0000313" key="1">
    <source>
        <dbReference type="EMBL" id="KAF0697954.1"/>
    </source>
</evidence>
<name>A0A6G0VP53_APHCR</name>